<evidence type="ECO:0000256" key="1">
    <source>
        <dbReference type="SAM" id="Phobius"/>
    </source>
</evidence>
<keyword evidence="1" id="KW-1133">Transmembrane helix</keyword>
<dbReference type="Proteomes" id="UP000291562">
    <property type="component" value="Chromosome"/>
</dbReference>
<evidence type="ECO:0000313" key="5">
    <source>
        <dbReference type="Proteomes" id="UP000291562"/>
    </source>
</evidence>
<evidence type="ECO:0000256" key="2">
    <source>
        <dbReference type="SAM" id="SignalP"/>
    </source>
</evidence>
<feature type="domain" description="TPM" evidence="3">
    <location>
        <begin position="42"/>
        <end position="170"/>
    </location>
</feature>
<dbReference type="EMBL" id="CP035704">
    <property type="protein sequence ID" value="QBB69913.1"/>
    <property type="molecule type" value="Genomic_DNA"/>
</dbReference>
<sequence>MARPFSRWIGASLVLLVLFHFDNAHADTANGLIAIPALKARVTDLSNTLSAPQTQQLESELAALEQRKGSQLVVLIVPSTLPEAIEDYSIRVAEAWKIGRKSADGKKVDDGVILLVAKNDHKLRIEVGYGLEGAITDVLAASIIRDYIAPKLRQNDFAGGIEAGTQALSKLIDGETLPPAWRAHQGAQQNNGDNSGAWLPAVFMAWFVAVFLRGIGGGLPTLLRGGLCGIAAAGVAWWAVGSVLIALAIGAGGFVFGLLASTGGALASRGGIGGFGGGGFGGGSFGSGGGGGFSGGGGSFGGGGASGSW</sequence>
<gene>
    <name evidence="4" type="ORF">ELE36_05790</name>
</gene>
<dbReference type="PANTHER" id="PTHR30373:SF2">
    <property type="entry name" value="UPF0603 PROTEIN YGCG"/>
    <property type="match status" value="1"/>
</dbReference>
<name>A0A411HHD8_9GAMM</name>
<keyword evidence="1" id="KW-0812">Transmembrane</keyword>
<keyword evidence="2" id="KW-0732">Signal</keyword>
<organism evidence="4 5">
    <name type="scientific">Pseudolysobacter antarcticus</name>
    <dbReference type="NCBI Taxonomy" id="2511995"/>
    <lineage>
        <taxon>Bacteria</taxon>
        <taxon>Pseudomonadati</taxon>
        <taxon>Pseudomonadota</taxon>
        <taxon>Gammaproteobacteria</taxon>
        <taxon>Lysobacterales</taxon>
        <taxon>Rhodanobacteraceae</taxon>
        <taxon>Pseudolysobacter</taxon>
    </lineage>
</organism>
<feature type="transmembrane region" description="Helical" evidence="1">
    <location>
        <begin position="245"/>
        <end position="267"/>
    </location>
</feature>
<accession>A0A411HHD8</accession>
<dbReference type="PANTHER" id="PTHR30373">
    <property type="entry name" value="UPF0603 PROTEIN YGCG"/>
    <property type="match status" value="1"/>
</dbReference>
<feature type="signal peptide" evidence="2">
    <location>
        <begin position="1"/>
        <end position="26"/>
    </location>
</feature>
<keyword evidence="5" id="KW-1185">Reference proteome</keyword>
<dbReference type="RefSeq" id="WP_129832172.1">
    <property type="nucleotide sequence ID" value="NZ_CP035704.1"/>
</dbReference>
<proteinExistence type="predicted"/>
<reference evidence="4 5" key="1">
    <citation type="submission" date="2019-01" db="EMBL/GenBank/DDBJ databases">
        <title>Pseudolysobacter antarctica gen. nov., sp. nov., isolated from Fildes Peninsula, Antarctica.</title>
        <authorList>
            <person name="Wei Z."/>
            <person name="Peng F."/>
        </authorList>
    </citation>
    <scope>NUCLEOTIDE SEQUENCE [LARGE SCALE GENOMIC DNA]</scope>
    <source>
        <strain evidence="4 5">AQ6-296</strain>
    </source>
</reference>
<dbReference type="OrthoDB" id="9810918at2"/>
<keyword evidence="1" id="KW-0472">Membrane</keyword>
<feature type="transmembrane region" description="Helical" evidence="1">
    <location>
        <begin position="197"/>
        <end position="215"/>
    </location>
</feature>
<dbReference type="KEGG" id="xbc:ELE36_05790"/>
<dbReference type="AlphaFoldDB" id="A0A411HHD8"/>
<evidence type="ECO:0000313" key="4">
    <source>
        <dbReference type="EMBL" id="QBB69913.1"/>
    </source>
</evidence>
<protein>
    <submittedName>
        <fullName evidence="4">YgcG family protein</fullName>
    </submittedName>
</protein>
<feature type="chain" id="PRO_5019483933" evidence="2">
    <location>
        <begin position="27"/>
        <end position="309"/>
    </location>
</feature>
<evidence type="ECO:0000259" key="3">
    <source>
        <dbReference type="Pfam" id="PF04536"/>
    </source>
</evidence>
<dbReference type="Pfam" id="PF04536">
    <property type="entry name" value="TPM_phosphatase"/>
    <property type="match status" value="1"/>
</dbReference>
<dbReference type="Gene3D" id="3.10.310.50">
    <property type="match status" value="1"/>
</dbReference>
<dbReference type="InterPro" id="IPR007621">
    <property type="entry name" value="TPM_dom"/>
</dbReference>